<dbReference type="RefSeq" id="XP_017999136.1">
    <property type="nucleotide sequence ID" value="XM_018144884.1"/>
</dbReference>
<accession>A0A0N1NZR6</accession>
<comment type="caution">
    <text evidence="1">The sequence shown here is derived from an EMBL/GenBank/DDBJ whole genome shotgun (WGS) entry which is preliminary data.</text>
</comment>
<dbReference type="EMBL" id="LFJN01000016">
    <property type="protein sequence ID" value="KPI39173.1"/>
    <property type="molecule type" value="Genomic_DNA"/>
</dbReference>
<evidence type="ECO:0000313" key="1">
    <source>
        <dbReference type="EMBL" id="KPI39173.1"/>
    </source>
</evidence>
<organism evidence="1 2">
    <name type="scientific">Cyphellophora attinorum</name>
    <dbReference type="NCBI Taxonomy" id="1664694"/>
    <lineage>
        <taxon>Eukaryota</taxon>
        <taxon>Fungi</taxon>
        <taxon>Dikarya</taxon>
        <taxon>Ascomycota</taxon>
        <taxon>Pezizomycotina</taxon>
        <taxon>Eurotiomycetes</taxon>
        <taxon>Chaetothyriomycetidae</taxon>
        <taxon>Chaetothyriales</taxon>
        <taxon>Cyphellophoraceae</taxon>
        <taxon>Cyphellophora</taxon>
    </lineage>
</organism>
<dbReference type="AlphaFoldDB" id="A0A0N1NZR6"/>
<dbReference type="Proteomes" id="UP000038010">
    <property type="component" value="Unassembled WGS sequence"/>
</dbReference>
<dbReference type="GeneID" id="28736763"/>
<reference evidence="1 2" key="1">
    <citation type="submission" date="2015-06" db="EMBL/GenBank/DDBJ databases">
        <title>Draft genome of the ant-associated black yeast Phialophora attae CBS 131958.</title>
        <authorList>
            <person name="Moreno L.F."/>
            <person name="Stielow B.J."/>
            <person name="de Hoog S."/>
            <person name="Vicente V.A."/>
            <person name="Weiss V.A."/>
            <person name="de Vries M."/>
            <person name="Cruz L.M."/>
            <person name="Souza E.M."/>
        </authorList>
    </citation>
    <scope>NUCLEOTIDE SEQUENCE [LARGE SCALE GENOMIC DNA]</scope>
    <source>
        <strain evidence="1 2">CBS 131958</strain>
    </source>
</reference>
<protein>
    <submittedName>
        <fullName evidence="1">Uncharacterized protein</fullName>
    </submittedName>
</protein>
<keyword evidence="2" id="KW-1185">Reference proteome</keyword>
<dbReference type="VEuPathDB" id="FungiDB:AB675_4725"/>
<evidence type="ECO:0000313" key="2">
    <source>
        <dbReference type="Proteomes" id="UP000038010"/>
    </source>
</evidence>
<proteinExistence type="predicted"/>
<name>A0A0N1NZR6_9EURO</name>
<gene>
    <name evidence="1" type="ORF">AB675_4725</name>
</gene>
<sequence>MTAPDRASKRVKVEVDPHSGLQSGIPAQPKFVVGDKVYKVYKSTVSQAVRITLFEITDRAYSGTDGWSYRIKNDDFLGEGCVLWVTESHLYTVKYSLGKTFQFRVEGTADTTYTTGAVTGWSLVDGKVVYDIKIPGTVERHDKLSLDVKLDGLEVKAQSCEGKFAPADRYDAQLMSSTYHRNKVVLVTHCTLGTVQVPADKVDRIAMGY</sequence>